<reference evidence="2 3" key="1">
    <citation type="submission" date="2014-02" db="EMBL/GenBank/DDBJ databases">
        <title>Transposable element dynamics among asymbiotic and ectomycorrhizal Amanita fungi.</title>
        <authorList>
            <consortium name="DOE Joint Genome Institute"/>
            <person name="Hess J."/>
            <person name="Skrede I."/>
            <person name="Wolfe B."/>
            <person name="LaButti K."/>
            <person name="Ohm R.A."/>
            <person name="Grigoriev I.V."/>
            <person name="Pringle A."/>
        </authorList>
    </citation>
    <scope>NUCLEOTIDE SEQUENCE [LARGE SCALE GENOMIC DNA]</scope>
    <source>
        <strain evidence="2 3">SKay4041</strain>
    </source>
</reference>
<feature type="compositionally biased region" description="Basic and acidic residues" evidence="1">
    <location>
        <begin position="21"/>
        <end position="33"/>
    </location>
</feature>
<feature type="compositionally biased region" description="Polar residues" evidence="1">
    <location>
        <begin position="1"/>
        <end position="10"/>
    </location>
</feature>
<evidence type="ECO:0008006" key="4">
    <source>
        <dbReference type="Google" id="ProtNLM"/>
    </source>
</evidence>
<dbReference type="OrthoDB" id="2665493at2759"/>
<evidence type="ECO:0000313" key="2">
    <source>
        <dbReference type="EMBL" id="PFH50235.1"/>
    </source>
</evidence>
<keyword evidence="3" id="KW-1185">Reference proteome</keyword>
<dbReference type="STRING" id="703135.A0A2A9NGV6"/>
<organism evidence="2 3">
    <name type="scientific">Amanita thiersii Skay4041</name>
    <dbReference type="NCBI Taxonomy" id="703135"/>
    <lineage>
        <taxon>Eukaryota</taxon>
        <taxon>Fungi</taxon>
        <taxon>Dikarya</taxon>
        <taxon>Basidiomycota</taxon>
        <taxon>Agaricomycotina</taxon>
        <taxon>Agaricomycetes</taxon>
        <taxon>Agaricomycetidae</taxon>
        <taxon>Agaricales</taxon>
        <taxon>Pluteineae</taxon>
        <taxon>Amanitaceae</taxon>
        <taxon>Amanita</taxon>
    </lineage>
</organism>
<name>A0A2A9NGV6_9AGAR</name>
<evidence type="ECO:0000256" key="1">
    <source>
        <dbReference type="SAM" id="MobiDB-lite"/>
    </source>
</evidence>
<gene>
    <name evidence="2" type="ORF">AMATHDRAFT_48050</name>
</gene>
<proteinExistence type="predicted"/>
<sequence length="222" mass="24814">MNPQDASSLPKSEAVLAQVDGLDKTRPPRDSREPFGPSAKRADIILRSSDSIDFFVLESLLRIVSPFFEDMRSANQESNDKVTADSESGLPVMQVDENSETLYHLLLIYPYEKSHIQDGGLFMNVAAAIRKYVEKRFIRQLVGSAFLSNEPLSVYAKAITLGWKEIAELTAKETLSQGLQDMTHIEELDYITGMDLHHLIEYRFRCGAAASDVQKSGQAETL</sequence>
<dbReference type="Proteomes" id="UP000242287">
    <property type="component" value="Unassembled WGS sequence"/>
</dbReference>
<evidence type="ECO:0000313" key="3">
    <source>
        <dbReference type="Proteomes" id="UP000242287"/>
    </source>
</evidence>
<protein>
    <recommendedName>
        <fullName evidence="4">BTB domain-containing protein</fullName>
    </recommendedName>
</protein>
<feature type="region of interest" description="Disordered" evidence="1">
    <location>
        <begin position="1"/>
        <end position="37"/>
    </location>
</feature>
<dbReference type="AlphaFoldDB" id="A0A2A9NGV6"/>
<accession>A0A2A9NGV6</accession>
<dbReference type="EMBL" id="KZ302008">
    <property type="protein sequence ID" value="PFH50235.1"/>
    <property type="molecule type" value="Genomic_DNA"/>
</dbReference>